<name>A0A5M6ZPH3_9PROT</name>
<dbReference type="PROSITE" id="PS52015">
    <property type="entry name" value="TONB_CTD"/>
    <property type="match status" value="1"/>
</dbReference>
<keyword evidence="5 10" id="KW-0997">Cell inner membrane</keyword>
<keyword evidence="11" id="KW-0732">Signal</keyword>
<keyword evidence="3 10" id="KW-0813">Transport</keyword>
<dbReference type="SUPFAM" id="SSF74653">
    <property type="entry name" value="TolA/TonB C-terminal domain"/>
    <property type="match status" value="1"/>
</dbReference>
<keyword evidence="8" id="KW-1133">Transmembrane helix</keyword>
<dbReference type="PANTHER" id="PTHR33446">
    <property type="entry name" value="PROTEIN TONB-RELATED"/>
    <property type="match status" value="1"/>
</dbReference>
<comment type="caution">
    <text evidence="13">The sequence shown here is derived from an EMBL/GenBank/DDBJ whole genome shotgun (WGS) entry which is preliminary data.</text>
</comment>
<gene>
    <name evidence="13" type="ORF">F1654_09430</name>
</gene>
<evidence type="ECO:0000256" key="10">
    <source>
        <dbReference type="RuleBase" id="RU362123"/>
    </source>
</evidence>
<keyword evidence="7 10" id="KW-0653">Protein transport</keyword>
<dbReference type="GO" id="GO:0015031">
    <property type="term" value="P:protein transport"/>
    <property type="evidence" value="ECO:0007669"/>
    <property type="project" value="UniProtKB-UniRule"/>
</dbReference>
<evidence type="ECO:0000313" key="14">
    <source>
        <dbReference type="Proteomes" id="UP000325122"/>
    </source>
</evidence>
<dbReference type="PROSITE" id="PS51257">
    <property type="entry name" value="PROKAR_LIPOPROTEIN"/>
    <property type="match status" value="1"/>
</dbReference>
<dbReference type="AlphaFoldDB" id="A0A5M6ZPH3"/>
<dbReference type="GO" id="GO:0005886">
    <property type="term" value="C:plasma membrane"/>
    <property type="evidence" value="ECO:0007669"/>
    <property type="project" value="UniProtKB-SubCell"/>
</dbReference>
<dbReference type="InterPro" id="IPR051045">
    <property type="entry name" value="TonB-dependent_transducer"/>
</dbReference>
<evidence type="ECO:0000256" key="1">
    <source>
        <dbReference type="ARBA" id="ARBA00004383"/>
    </source>
</evidence>
<dbReference type="GO" id="GO:0031992">
    <property type="term" value="F:energy transducer activity"/>
    <property type="evidence" value="ECO:0007669"/>
    <property type="project" value="InterPro"/>
</dbReference>
<accession>A0A5M6ZPH3</accession>
<evidence type="ECO:0000256" key="4">
    <source>
        <dbReference type="ARBA" id="ARBA00022475"/>
    </source>
</evidence>
<evidence type="ECO:0000259" key="12">
    <source>
        <dbReference type="PROSITE" id="PS52015"/>
    </source>
</evidence>
<comment type="function">
    <text evidence="10">Interacts with outer membrane receptor proteins that carry out high-affinity binding and energy dependent uptake into the periplasmic space of specific substrates. It could act to transduce energy from the cytoplasmic membrane to specific energy-requiring processes in the outer membrane, resulting in the release into the periplasm of ligands bound by these outer membrane proteins.</text>
</comment>
<dbReference type="Proteomes" id="UP000325122">
    <property type="component" value="Unassembled WGS sequence"/>
</dbReference>
<dbReference type="RefSeq" id="WP_150023400.1">
    <property type="nucleotide sequence ID" value="NZ_VWOJ01000002.1"/>
</dbReference>
<evidence type="ECO:0000256" key="3">
    <source>
        <dbReference type="ARBA" id="ARBA00022448"/>
    </source>
</evidence>
<proteinExistence type="inferred from homology"/>
<evidence type="ECO:0000256" key="9">
    <source>
        <dbReference type="ARBA" id="ARBA00023136"/>
    </source>
</evidence>
<sequence length="147" mass="15882">MTALRPLLMTCGLLALAGCASANPFADPRDQVFRVTSDMPVPPNVERAADASGCSGGQLNAVEARLPDYPARGWSRGLQGWTVVQFDVREDGLTQGVHVARGVPGGSFNREAERAVRDWRFAPLEPGEQLTGCVVLFEFTQGLVRVR</sequence>
<dbReference type="Gene3D" id="3.30.2420.10">
    <property type="entry name" value="TonB"/>
    <property type="match status" value="1"/>
</dbReference>
<dbReference type="InterPro" id="IPR006260">
    <property type="entry name" value="TonB/TolA_C"/>
</dbReference>
<keyword evidence="14" id="KW-1185">Reference proteome</keyword>
<feature type="chain" id="PRO_5024365786" description="Protein TonB" evidence="11">
    <location>
        <begin position="23"/>
        <end position="147"/>
    </location>
</feature>
<evidence type="ECO:0000256" key="7">
    <source>
        <dbReference type="ARBA" id="ARBA00022927"/>
    </source>
</evidence>
<dbReference type="InterPro" id="IPR037682">
    <property type="entry name" value="TonB_C"/>
</dbReference>
<comment type="subcellular location">
    <subcellularLocation>
        <location evidence="1 10">Cell inner membrane</location>
        <topology evidence="1 10">Single-pass membrane protein</topology>
        <orientation evidence="1 10">Periplasmic side</orientation>
    </subcellularLocation>
</comment>
<dbReference type="Pfam" id="PF03544">
    <property type="entry name" value="TonB_C"/>
    <property type="match status" value="1"/>
</dbReference>
<evidence type="ECO:0000256" key="5">
    <source>
        <dbReference type="ARBA" id="ARBA00022519"/>
    </source>
</evidence>
<comment type="similarity">
    <text evidence="2 10">Belongs to the TonB family.</text>
</comment>
<dbReference type="GO" id="GO:0030288">
    <property type="term" value="C:outer membrane-bounded periplasmic space"/>
    <property type="evidence" value="ECO:0007669"/>
    <property type="project" value="InterPro"/>
</dbReference>
<organism evidence="13 14">
    <name type="scientific">Alkalicaulis satelles</name>
    <dbReference type="NCBI Taxonomy" id="2609175"/>
    <lineage>
        <taxon>Bacteria</taxon>
        <taxon>Pseudomonadati</taxon>
        <taxon>Pseudomonadota</taxon>
        <taxon>Alphaproteobacteria</taxon>
        <taxon>Maricaulales</taxon>
        <taxon>Maricaulaceae</taxon>
        <taxon>Alkalicaulis</taxon>
    </lineage>
</organism>
<dbReference type="NCBIfam" id="TIGR01352">
    <property type="entry name" value="tonB_Cterm"/>
    <property type="match status" value="1"/>
</dbReference>
<dbReference type="EMBL" id="VWOJ01000002">
    <property type="protein sequence ID" value="KAA5804131.1"/>
    <property type="molecule type" value="Genomic_DNA"/>
</dbReference>
<reference evidence="13 14" key="1">
    <citation type="submission" date="2019-09" db="EMBL/GenBank/DDBJ databases">
        <authorList>
            <person name="Kevbrin V."/>
            <person name="Grouzdev D.S."/>
        </authorList>
    </citation>
    <scope>NUCLEOTIDE SEQUENCE [LARGE SCALE GENOMIC DNA]</scope>
    <source>
        <strain evidence="13 14">G-192</strain>
    </source>
</reference>
<keyword evidence="4 10" id="KW-1003">Cell membrane</keyword>
<dbReference type="PRINTS" id="PR01374">
    <property type="entry name" value="TONBPROTEIN"/>
</dbReference>
<dbReference type="GO" id="GO:0055085">
    <property type="term" value="P:transmembrane transport"/>
    <property type="evidence" value="ECO:0007669"/>
    <property type="project" value="InterPro"/>
</dbReference>
<evidence type="ECO:0000256" key="8">
    <source>
        <dbReference type="ARBA" id="ARBA00022989"/>
    </source>
</evidence>
<keyword evidence="10" id="KW-0735">Signal-anchor</keyword>
<keyword evidence="9" id="KW-0472">Membrane</keyword>
<dbReference type="GO" id="GO:0015891">
    <property type="term" value="P:siderophore transport"/>
    <property type="evidence" value="ECO:0007669"/>
    <property type="project" value="InterPro"/>
</dbReference>
<evidence type="ECO:0000256" key="11">
    <source>
        <dbReference type="SAM" id="SignalP"/>
    </source>
</evidence>
<dbReference type="InterPro" id="IPR003538">
    <property type="entry name" value="TonB"/>
</dbReference>
<evidence type="ECO:0000256" key="2">
    <source>
        <dbReference type="ARBA" id="ARBA00006555"/>
    </source>
</evidence>
<feature type="signal peptide" evidence="11">
    <location>
        <begin position="1"/>
        <end position="22"/>
    </location>
</feature>
<protein>
    <recommendedName>
        <fullName evidence="10">Protein TonB</fullName>
    </recommendedName>
</protein>
<evidence type="ECO:0000313" key="13">
    <source>
        <dbReference type="EMBL" id="KAA5804131.1"/>
    </source>
</evidence>
<keyword evidence="6" id="KW-0812">Transmembrane</keyword>
<feature type="domain" description="TonB C-terminal" evidence="12">
    <location>
        <begin position="54"/>
        <end position="147"/>
    </location>
</feature>
<evidence type="ECO:0000256" key="6">
    <source>
        <dbReference type="ARBA" id="ARBA00022692"/>
    </source>
</evidence>